<evidence type="ECO:0000313" key="20">
    <source>
        <dbReference type="Proteomes" id="UP000298416"/>
    </source>
</evidence>
<evidence type="ECO:0000256" key="9">
    <source>
        <dbReference type="ARBA" id="ARBA00022821"/>
    </source>
</evidence>
<evidence type="ECO:0000256" key="10">
    <source>
        <dbReference type="ARBA" id="ARBA00023136"/>
    </source>
</evidence>
<dbReference type="InterPro" id="IPR000490">
    <property type="entry name" value="Glyco_hydro_17"/>
</dbReference>
<evidence type="ECO:0000256" key="8">
    <source>
        <dbReference type="ARBA" id="ARBA00022801"/>
    </source>
</evidence>
<protein>
    <recommendedName>
        <fullName evidence="4">glucan endo-1,3-beta-D-glucosidase</fullName>
        <ecNumber evidence="4">3.2.1.39</ecNumber>
    </recommendedName>
</protein>
<gene>
    <name evidence="19" type="ORF">SASPL_151885</name>
</gene>
<evidence type="ECO:0000313" key="19">
    <source>
        <dbReference type="EMBL" id="KAG6386713.1"/>
    </source>
</evidence>
<keyword evidence="10 17" id="KW-0472">Membrane</keyword>
<feature type="domain" description="X8" evidence="18">
    <location>
        <begin position="423"/>
        <end position="507"/>
    </location>
</feature>
<dbReference type="Pfam" id="PF07983">
    <property type="entry name" value="X8"/>
    <property type="match status" value="1"/>
</dbReference>
<keyword evidence="7" id="KW-0732">Signal</keyword>
<feature type="transmembrane region" description="Helical" evidence="17">
    <location>
        <begin position="514"/>
        <end position="537"/>
    </location>
</feature>
<keyword evidence="9" id="KW-0611">Plant defense</keyword>
<dbReference type="EC" id="3.2.1.39" evidence="4"/>
<comment type="catalytic activity">
    <reaction evidence="1">
        <text>Hydrolysis of (1-&gt;3)-beta-D-glucosidic linkages in (1-&gt;3)-beta-D-glucans.</text>
        <dbReference type="EC" id="3.2.1.39"/>
    </reaction>
</comment>
<sequence>MWGEGDEEEVWVFEIVSGEGAAEEEIVEERDGEDGEFKRGWFGSNGANTQRILTPESAAHRDDGDVSSKPLKMSTVRHDVAVGGIGANWGSQASHQIKPDLVVRMLRENGIQKVKLFDSDYDTLRALGKSGIQVMVGIPNDMLANFASSSKAAQKWVAENVTRHISNNVMIRYVAVGNEPFLATYNGTFLKTTYQALKNIQEALTKAGLHDQVKITCPNNADVYSSDSGLPSGGDFRADIRDYMVQIVKLLNDNGAPFTVNIYPFISLYTEPTFPVEYAFFDGDATPLTDQGMTYTNMFDANHDTLVWALQKNGFPNMPIILGEIGWPTDGDRNANLQYAQRFNQGFMTRMSAGKGTPMRPGPIDAYLFSLIDEDFKSIQPGNFERHWGILRYDGQPKYPLNLGTTNSATLIPVRNVTYLDTKWCIMKPNVRLDDPKVAASVSYACSLGDCTCLGYQTSCGSLDARANISYAFNSYYQINNQMDEACDFNGLATVTRADPTIGNCRFNVMIKPYYAGAATLAGSFIKTVLVVTLVFLNCL</sequence>
<keyword evidence="11" id="KW-1015">Disulfide bond</keyword>
<dbReference type="InterPro" id="IPR044965">
    <property type="entry name" value="Glyco_hydro_17_plant"/>
</dbReference>
<evidence type="ECO:0000256" key="5">
    <source>
        <dbReference type="ARBA" id="ARBA00022475"/>
    </source>
</evidence>
<comment type="subcellular location">
    <subcellularLocation>
        <location evidence="2">Cell membrane</location>
        <topology evidence="2">Lipid-anchor</topology>
        <topology evidence="2">GPI-anchor</topology>
    </subcellularLocation>
</comment>
<evidence type="ECO:0000256" key="11">
    <source>
        <dbReference type="ARBA" id="ARBA00023157"/>
    </source>
</evidence>
<evidence type="ECO:0000256" key="13">
    <source>
        <dbReference type="ARBA" id="ARBA00023288"/>
    </source>
</evidence>
<dbReference type="Proteomes" id="UP000298416">
    <property type="component" value="Unassembled WGS sequence"/>
</dbReference>
<reference evidence="19" key="2">
    <citation type="submission" date="2020-08" db="EMBL/GenBank/DDBJ databases">
        <title>Plant Genome Project.</title>
        <authorList>
            <person name="Zhang R.-G."/>
        </authorList>
    </citation>
    <scope>NUCLEOTIDE SEQUENCE</scope>
    <source>
        <strain evidence="19">Huo1</strain>
        <tissue evidence="19">Leaf</tissue>
    </source>
</reference>
<dbReference type="SUPFAM" id="SSF51445">
    <property type="entry name" value="(Trans)glycosidases"/>
    <property type="match status" value="1"/>
</dbReference>
<dbReference type="FunFam" id="3.20.20.80:FF:000008">
    <property type="entry name" value="Glucan endo-1,3-beta-glucosidase 5"/>
    <property type="match status" value="1"/>
</dbReference>
<evidence type="ECO:0000256" key="2">
    <source>
        <dbReference type="ARBA" id="ARBA00004609"/>
    </source>
</evidence>
<dbReference type="Pfam" id="PF00332">
    <property type="entry name" value="Glyco_hydro_17"/>
    <property type="match status" value="1"/>
</dbReference>
<keyword evidence="14 16" id="KW-0326">Glycosidase</keyword>
<comment type="similarity">
    <text evidence="3 15">Belongs to the glycosyl hydrolase 17 family.</text>
</comment>
<keyword evidence="8 16" id="KW-0378">Hydrolase</keyword>
<reference evidence="19" key="1">
    <citation type="submission" date="2018-01" db="EMBL/GenBank/DDBJ databases">
        <authorList>
            <person name="Mao J.F."/>
        </authorList>
    </citation>
    <scope>NUCLEOTIDE SEQUENCE</scope>
    <source>
        <strain evidence="19">Huo1</strain>
        <tissue evidence="19">Leaf</tissue>
    </source>
</reference>
<evidence type="ECO:0000256" key="7">
    <source>
        <dbReference type="ARBA" id="ARBA00022729"/>
    </source>
</evidence>
<dbReference type="GO" id="GO:0005886">
    <property type="term" value="C:plasma membrane"/>
    <property type="evidence" value="ECO:0007669"/>
    <property type="project" value="UniProtKB-SubCell"/>
</dbReference>
<dbReference type="Gene3D" id="3.20.20.80">
    <property type="entry name" value="Glycosidases"/>
    <property type="match status" value="1"/>
</dbReference>
<evidence type="ECO:0000256" key="15">
    <source>
        <dbReference type="RuleBase" id="RU004335"/>
    </source>
</evidence>
<proteinExistence type="inferred from homology"/>
<keyword evidence="17" id="KW-1133">Transmembrane helix</keyword>
<evidence type="ECO:0000256" key="16">
    <source>
        <dbReference type="RuleBase" id="RU004336"/>
    </source>
</evidence>
<keyword evidence="5" id="KW-1003">Cell membrane</keyword>
<evidence type="ECO:0000256" key="1">
    <source>
        <dbReference type="ARBA" id="ARBA00000382"/>
    </source>
</evidence>
<dbReference type="PROSITE" id="PS00587">
    <property type="entry name" value="GLYCOSYL_HYDROL_F17"/>
    <property type="match status" value="1"/>
</dbReference>
<keyword evidence="20" id="KW-1185">Reference proteome</keyword>
<dbReference type="InterPro" id="IPR017853">
    <property type="entry name" value="GH"/>
</dbReference>
<evidence type="ECO:0000256" key="14">
    <source>
        <dbReference type="ARBA" id="ARBA00023295"/>
    </source>
</evidence>
<dbReference type="InterPro" id="IPR012946">
    <property type="entry name" value="X8"/>
</dbReference>
<comment type="caution">
    <text evidence="19">The sequence shown here is derived from an EMBL/GenBank/DDBJ whole genome shotgun (WGS) entry which is preliminary data.</text>
</comment>
<dbReference type="FunFam" id="1.20.58.1040:FF:000002">
    <property type="entry name" value="Glucan endo-1,3-beta-glucosidase 8"/>
    <property type="match status" value="1"/>
</dbReference>
<keyword evidence="13" id="KW-0449">Lipoprotein</keyword>
<dbReference type="GO" id="GO:0098552">
    <property type="term" value="C:side of membrane"/>
    <property type="evidence" value="ECO:0007669"/>
    <property type="project" value="UniProtKB-KW"/>
</dbReference>
<dbReference type="EMBL" id="PNBA02000021">
    <property type="protein sequence ID" value="KAG6386713.1"/>
    <property type="molecule type" value="Genomic_DNA"/>
</dbReference>
<keyword evidence="6" id="KW-0336">GPI-anchor</keyword>
<evidence type="ECO:0000256" key="4">
    <source>
        <dbReference type="ARBA" id="ARBA00012780"/>
    </source>
</evidence>
<accession>A0A8X8Z0D2</accession>
<dbReference type="GO" id="GO:0005975">
    <property type="term" value="P:carbohydrate metabolic process"/>
    <property type="evidence" value="ECO:0007669"/>
    <property type="project" value="InterPro"/>
</dbReference>
<evidence type="ECO:0000256" key="6">
    <source>
        <dbReference type="ARBA" id="ARBA00022622"/>
    </source>
</evidence>
<dbReference type="PANTHER" id="PTHR32227">
    <property type="entry name" value="GLUCAN ENDO-1,3-BETA-GLUCOSIDASE BG1-RELATED-RELATED"/>
    <property type="match status" value="1"/>
</dbReference>
<dbReference type="AlphaFoldDB" id="A0A8X8Z0D2"/>
<evidence type="ECO:0000259" key="18">
    <source>
        <dbReference type="SMART" id="SM00768"/>
    </source>
</evidence>
<dbReference type="GO" id="GO:0042973">
    <property type="term" value="F:glucan endo-1,3-beta-D-glucosidase activity"/>
    <property type="evidence" value="ECO:0007669"/>
    <property type="project" value="UniProtKB-EC"/>
</dbReference>
<evidence type="ECO:0000256" key="12">
    <source>
        <dbReference type="ARBA" id="ARBA00023180"/>
    </source>
</evidence>
<dbReference type="Gene3D" id="1.20.58.1040">
    <property type="match status" value="1"/>
</dbReference>
<organism evidence="19">
    <name type="scientific">Salvia splendens</name>
    <name type="common">Scarlet sage</name>
    <dbReference type="NCBI Taxonomy" id="180675"/>
    <lineage>
        <taxon>Eukaryota</taxon>
        <taxon>Viridiplantae</taxon>
        <taxon>Streptophyta</taxon>
        <taxon>Embryophyta</taxon>
        <taxon>Tracheophyta</taxon>
        <taxon>Spermatophyta</taxon>
        <taxon>Magnoliopsida</taxon>
        <taxon>eudicotyledons</taxon>
        <taxon>Gunneridae</taxon>
        <taxon>Pentapetalae</taxon>
        <taxon>asterids</taxon>
        <taxon>lamiids</taxon>
        <taxon>Lamiales</taxon>
        <taxon>Lamiaceae</taxon>
        <taxon>Nepetoideae</taxon>
        <taxon>Mentheae</taxon>
        <taxon>Salviinae</taxon>
        <taxon>Salvia</taxon>
        <taxon>Salvia subgen. Calosphace</taxon>
        <taxon>core Calosphace</taxon>
    </lineage>
</organism>
<name>A0A8X8Z0D2_SALSN</name>
<evidence type="ECO:0000256" key="17">
    <source>
        <dbReference type="SAM" id="Phobius"/>
    </source>
</evidence>
<dbReference type="SMART" id="SM00768">
    <property type="entry name" value="X8"/>
    <property type="match status" value="1"/>
</dbReference>
<keyword evidence="12" id="KW-0325">Glycoprotein</keyword>
<evidence type="ECO:0000256" key="3">
    <source>
        <dbReference type="ARBA" id="ARBA00008773"/>
    </source>
</evidence>
<keyword evidence="17" id="KW-0812">Transmembrane</keyword>
<dbReference type="GO" id="GO:0006952">
    <property type="term" value="P:defense response"/>
    <property type="evidence" value="ECO:0007669"/>
    <property type="project" value="UniProtKB-KW"/>
</dbReference>